<evidence type="ECO:0000313" key="1">
    <source>
        <dbReference type="EMBL" id="OSC32824.1"/>
    </source>
</evidence>
<proteinExistence type="predicted"/>
<dbReference type="EMBL" id="NCXO01000032">
    <property type="protein sequence ID" value="OSC32824.1"/>
    <property type="molecule type" value="Genomic_DNA"/>
</dbReference>
<evidence type="ECO:0000313" key="2">
    <source>
        <dbReference type="Proteomes" id="UP000193577"/>
    </source>
</evidence>
<comment type="caution">
    <text evidence="1">The sequence shown here is derived from an EMBL/GenBank/DDBJ whole genome shotgun (WGS) entry which is preliminary data.</text>
</comment>
<dbReference type="Proteomes" id="UP000193577">
    <property type="component" value="Unassembled WGS sequence"/>
</dbReference>
<reference evidence="1 2" key="1">
    <citation type="submission" date="2017-04" db="EMBL/GenBank/DDBJ databases">
        <title>The new phylogeny of genus Mycobacterium.</title>
        <authorList>
            <person name="Tortoli E."/>
            <person name="Trovato A."/>
            <person name="Cirillo D.M."/>
        </authorList>
    </citation>
    <scope>NUCLEOTIDE SEQUENCE [LARGE SCALE GENOMIC DNA]</scope>
    <source>
        <strain evidence="1 2">KCTC 19819</strain>
    </source>
</reference>
<sequence>MTPNDIACFTFLISSSLMLIVLAGVLLANTPRFYRHVLRLMRDMSDGTLRLGYRLYGLSTALVSLAVVVAHIAASRGYPVVTEQWMTEPVGDGDGLWSTILVFGAVARVVVGALAWSVVSAHIIFAMNTSEWRDRIWSPMVRRIRGQATESPADSGPPESVNAQAADA</sequence>
<name>A0A7I7SCG2_9MYCO</name>
<accession>A0A7I7SCG2</accession>
<protein>
    <submittedName>
        <fullName evidence="1">Uncharacterized protein</fullName>
    </submittedName>
</protein>
<gene>
    <name evidence="1" type="ORF">B8W67_13980</name>
</gene>
<keyword evidence="2" id="KW-1185">Reference proteome</keyword>
<dbReference type="AlphaFoldDB" id="A0A7I7SCG2"/>
<organism evidence="1 2">
    <name type="scientific">Mycolicibacillus koreensis</name>
    <dbReference type="NCBI Taxonomy" id="1069220"/>
    <lineage>
        <taxon>Bacteria</taxon>
        <taxon>Bacillati</taxon>
        <taxon>Actinomycetota</taxon>
        <taxon>Actinomycetes</taxon>
        <taxon>Mycobacteriales</taxon>
        <taxon>Mycobacteriaceae</taxon>
        <taxon>Mycolicibacillus</taxon>
    </lineage>
</organism>